<dbReference type="Pfam" id="PF10677">
    <property type="entry name" value="DUF2490"/>
    <property type="match status" value="1"/>
</dbReference>
<evidence type="ECO:0000313" key="2">
    <source>
        <dbReference type="Proteomes" id="UP001165430"/>
    </source>
</evidence>
<protein>
    <submittedName>
        <fullName evidence="1">DUF2490 domain-containing protein</fullName>
    </submittedName>
</protein>
<keyword evidence="2" id="KW-1185">Reference proteome</keyword>
<comment type="caution">
    <text evidence="1">The sequence shown here is derived from an EMBL/GenBank/DDBJ whole genome shotgun (WGS) entry which is preliminary data.</text>
</comment>
<reference evidence="1" key="1">
    <citation type="submission" date="2022-03" db="EMBL/GenBank/DDBJ databases">
        <title>De novo assembled genomes of Belliella spp. (Cyclobacteriaceae) strains.</title>
        <authorList>
            <person name="Szabo A."/>
            <person name="Korponai K."/>
            <person name="Felfoldi T."/>
        </authorList>
    </citation>
    <scope>NUCLEOTIDE SEQUENCE</scope>
    <source>
        <strain evidence="1">DSM 111903</strain>
    </source>
</reference>
<dbReference type="RefSeq" id="WP_241412058.1">
    <property type="nucleotide sequence ID" value="NZ_JAKZGO010000007.1"/>
</dbReference>
<proteinExistence type="predicted"/>
<name>A0ABS9VCZ2_9BACT</name>
<sequence length="227" mass="27189">MHEHNFVGWYATYLDIKLSPKWSLNGEYQWRRDDVLIRPKQYVGNVGANYKIKRNLTFRLGFVYSETDNYGKEPVQEFGKKFPEYRTYQMLELENDFSSFDLTHRLMLDQRWVGEFDNPNSQSIDDFEYTNRIRYMLRFQRPILLLDIDKSIYFAIYNEILLGFGKNIGDDLFDQNRFGVLIGYKISDLLRLDGGYFYQMGKFGRMVNDSKYFQHNSGLTINTYFNL</sequence>
<gene>
    <name evidence="1" type="ORF">MM213_10465</name>
</gene>
<dbReference type="InterPro" id="IPR019619">
    <property type="entry name" value="DUF2490"/>
</dbReference>
<dbReference type="Proteomes" id="UP001165430">
    <property type="component" value="Unassembled WGS sequence"/>
</dbReference>
<evidence type="ECO:0000313" key="1">
    <source>
        <dbReference type="EMBL" id="MCH7413910.1"/>
    </source>
</evidence>
<dbReference type="EMBL" id="JAKZGO010000007">
    <property type="protein sequence ID" value="MCH7413910.1"/>
    <property type="molecule type" value="Genomic_DNA"/>
</dbReference>
<accession>A0ABS9VCZ2</accession>
<organism evidence="1 2">
    <name type="scientific">Belliella alkalica</name>
    <dbReference type="NCBI Taxonomy" id="1730871"/>
    <lineage>
        <taxon>Bacteria</taxon>
        <taxon>Pseudomonadati</taxon>
        <taxon>Bacteroidota</taxon>
        <taxon>Cytophagia</taxon>
        <taxon>Cytophagales</taxon>
        <taxon>Cyclobacteriaceae</taxon>
        <taxon>Belliella</taxon>
    </lineage>
</organism>